<evidence type="ECO:0000256" key="2">
    <source>
        <dbReference type="ARBA" id="ARBA00005364"/>
    </source>
</evidence>
<dbReference type="GO" id="GO:0006874">
    <property type="term" value="P:intracellular calcium ion homeostasis"/>
    <property type="evidence" value="ECO:0007669"/>
    <property type="project" value="TreeGrafter"/>
</dbReference>
<dbReference type="GO" id="GO:0008273">
    <property type="term" value="F:calcium, potassium:sodium antiporter activity"/>
    <property type="evidence" value="ECO:0007669"/>
    <property type="project" value="TreeGrafter"/>
</dbReference>
<protein>
    <submittedName>
        <fullName evidence="10">(California timema) hypothetical protein</fullName>
    </submittedName>
</protein>
<evidence type="ECO:0000256" key="3">
    <source>
        <dbReference type="ARBA" id="ARBA00022449"/>
    </source>
</evidence>
<keyword evidence="4" id="KW-0406">Ion transport</keyword>
<comment type="similarity">
    <text evidence="2">Belongs to the Ca(2+):cation antiporter (CaCA) (TC 2.A.19) family. SLC24A subfamily.</text>
</comment>
<reference evidence="10" key="1">
    <citation type="submission" date="2020-11" db="EMBL/GenBank/DDBJ databases">
        <authorList>
            <person name="Tran Van P."/>
        </authorList>
    </citation>
    <scope>NUCLEOTIDE SEQUENCE</scope>
</reference>
<sequence length="320" mass="34887">MAKWSKPQYVTIVLEWPADYGEIGVRIPVGSTEGRKLLWQGENCTPPAILDFPPDLFTPEQRRAGAAVLHGVLACYLFVLLATVCDDYFVPSIKRMCSINALVVLSSTAEDGEIEVRISVGEQSRMIGPIYIVLSATKAGINKVRLKRKIQTGTGHNALPPPPSIPLTLAEYVSSGRILGMSDDVAGATFMAAATSSPELFINSVGTFITEGDIGVGTIVGSAVFNILAVPACCGLFAGQVLKLDWWPLTRDCLMYGVTVVVLILTLNDERVEWYEALMLVSMYILYISETNVRELRQYSPVDVKDCIDGPDEVERSQHG</sequence>
<dbReference type="FunFam" id="1.20.1420.30:FF:000004">
    <property type="entry name" value="Sodium/potassium/calcium exchanger 2 isoform 1"/>
    <property type="match status" value="1"/>
</dbReference>
<keyword evidence="6 8" id="KW-1133">Transmembrane helix</keyword>
<evidence type="ECO:0000256" key="1">
    <source>
        <dbReference type="ARBA" id="ARBA00004141"/>
    </source>
</evidence>
<dbReference type="EMBL" id="OE183602">
    <property type="protein sequence ID" value="CAD7575830.1"/>
    <property type="molecule type" value="Genomic_DNA"/>
</dbReference>
<dbReference type="AlphaFoldDB" id="A0A7R9PAI4"/>
<evidence type="ECO:0000259" key="9">
    <source>
        <dbReference type="Pfam" id="PF01699"/>
    </source>
</evidence>
<dbReference type="GO" id="GO:0005262">
    <property type="term" value="F:calcium channel activity"/>
    <property type="evidence" value="ECO:0007669"/>
    <property type="project" value="TreeGrafter"/>
</dbReference>
<comment type="subcellular location">
    <subcellularLocation>
        <location evidence="1">Membrane</location>
        <topology evidence="1">Multi-pass membrane protein</topology>
    </subcellularLocation>
</comment>
<evidence type="ECO:0000256" key="5">
    <source>
        <dbReference type="ARBA" id="ARBA00022692"/>
    </source>
</evidence>
<proteinExistence type="inferred from homology"/>
<keyword evidence="4" id="KW-0106">Calcium</keyword>
<dbReference type="PANTHER" id="PTHR10846">
    <property type="entry name" value="SODIUM/POTASSIUM/CALCIUM EXCHANGER"/>
    <property type="match status" value="1"/>
</dbReference>
<keyword evidence="3" id="KW-0050">Antiport</keyword>
<dbReference type="GO" id="GO:0005886">
    <property type="term" value="C:plasma membrane"/>
    <property type="evidence" value="ECO:0007669"/>
    <property type="project" value="TreeGrafter"/>
</dbReference>
<dbReference type="InterPro" id="IPR004481">
    <property type="entry name" value="K/Na/Ca-exchanger"/>
</dbReference>
<feature type="transmembrane region" description="Helical" evidence="8">
    <location>
        <begin position="64"/>
        <end position="85"/>
    </location>
</feature>
<name>A0A7R9PAI4_TIMCA</name>
<keyword evidence="4" id="KW-0109">Calcium transport</keyword>
<keyword evidence="5 8" id="KW-0812">Transmembrane</keyword>
<organism evidence="10">
    <name type="scientific">Timema californicum</name>
    <name type="common">California timema</name>
    <name type="synonym">Walking stick</name>
    <dbReference type="NCBI Taxonomy" id="61474"/>
    <lineage>
        <taxon>Eukaryota</taxon>
        <taxon>Metazoa</taxon>
        <taxon>Ecdysozoa</taxon>
        <taxon>Arthropoda</taxon>
        <taxon>Hexapoda</taxon>
        <taxon>Insecta</taxon>
        <taxon>Pterygota</taxon>
        <taxon>Neoptera</taxon>
        <taxon>Polyneoptera</taxon>
        <taxon>Phasmatodea</taxon>
        <taxon>Timematodea</taxon>
        <taxon>Timematoidea</taxon>
        <taxon>Timematidae</taxon>
        <taxon>Timema</taxon>
    </lineage>
</organism>
<dbReference type="InterPro" id="IPR004837">
    <property type="entry name" value="NaCa_Exmemb"/>
</dbReference>
<dbReference type="Gene3D" id="1.20.1420.30">
    <property type="entry name" value="NCX, central ion-binding region"/>
    <property type="match status" value="1"/>
</dbReference>
<evidence type="ECO:0000256" key="4">
    <source>
        <dbReference type="ARBA" id="ARBA00022568"/>
    </source>
</evidence>
<dbReference type="PANTHER" id="PTHR10846:SF73">
    <property type="entry name" value="SODIUM_CALCIUM EXCHANGER MEMBRANE REGION DOMAIN-CONTAINING PROTEIN"/>
    <property type="match status" value="1"/>
</dbReference>
<keyword evidence="7 8" id="KW-0472">Membrane</keyword>
<dbReference type="Pfam" id="PF01699">
    <property type="entry name" value="Na_Ca_ex"/>
    <property type="match status" value="1"/>
</dbReference>
<accession>A0A7R9PAI4</accession>
<keyword evidence="4" id="KW-0813">Transport</keyword>
<evidence type="ECO:0000256" key="7">
    <source>
        <dbReference type="ARBA" id="ARBA00023136"/>
    </source>
</evidence>
<evidence type="ECO:0000256" key="6">
    <source>
        <dbReference type="ARBA" id="ARBA00022989"/>
    </source>
</evidence>
<evidence type="ECO:0000256" key="8">
    <source>
        <dbReference type="SAM" id="Phobius"/>
    </source>
</evidence>
<dbReference type="InterPro" id="IPR044880">
    <property type="entry name" value="NCX_ion-bd_dom_sf"/>
</dbReference>
<gene>
    <name evidence="10" type="ORF">TCMB3V08_LOCUS8408</name>
</gene>
<evidence type="ECO:0000313" key="10">
    <source>
        <dbReference type="EMBL" id="CAD7575830.1"/>
    </source>
</evidence>
<feature type="domain" description="Sodium/calcium exchanger membrane region" evidence="9">
    <location>
        <begin position="176"/>
        <end position="288"/>
    </location>
</feature>